<protein>
    <submittedName>
        <fullName evidence="10">T-box domain-containing protein</fullName>
    </submittedName>
</protein>
<name>A0A0N4UMP8_DRAME</name>
<evidence type="ECO:0000313" key="9">
    <source>
        <dbReference type="Proteomes" id="UP000274756"/>
    </source>
</evidence>
<keyword evidence="4 5" id="KW-0539">Nucleus</keyword>
<gene>
    <name evidence="7" type="ORF">DME_LOCUS2871</name>
</gene>
<keyword evidence="2 5" id="KW-0238">DNA-binding</keyword>
<dbReference type="OrthoDB" id="7442607at2759"/>
<feature type="domain" description="T-box" evidence="6">
    <location>
        <begin position="121"/>
        <end position="144"/>
    </location>
</feature>
<dbReference type="InterPro" id="IPR008967">
    <property type="entry name" value="p53-like_TF_DNA-bd_sf"/>
</dbReference>
<dbReference type="STRING" id="318479.A0A0N4UMP8"/>
<organism evidence="8 10">
    <name type="scientific">Dracunculus medinensis</name>
    <name type="common">Guinea worm</name>
    <dbReference type="NCBI Taxonomy" id="318479"/>
    <lineage>
        <taxon>Eukaryota</taxon>
        <taxon>Metazoa</taxon>
        <taxon>Ecdysozoa</taxon>
        <taxon>Nematoda</taxon>
        <taxon>Chromadorea</taxon>
        <taxon>Rhabditida</taxon>
        <taxon>Spirurina</taxon>
        <taxon>Dracunculoidea</taxon>
        <taxon>Dracunculidae</taxon>
        <taxon>Dracunculus</taxon>
    </lineage>
</organism>
<accession>A0A0N4UMP8</accession>
<dbReference type="WBParaSite" id="DME_0000913401-mRNA-1">
    <property type="protein sequence ID" value="DME_0000913401-mRNA-1"/>
    <property type="gene ID" value="DME_0000913401"/>
</dbReference>
<keyword evidence="3" id="KW-0804">Transcription</keyword>
<evidence type="ECO:0000256" key="2">
    <source>
        <dbReference type="ARBA" id="ARBA00023125"/>
    </source>
</evidence>
<evidence type="ECO:0000259" key="6">
    <source>
        <dbReference type="PROSITE" id="PS50252"/>
    </source>
</evidence>
<evidence type="ECO:0000256" key="5">
    <source>
        <dbReference type="PROSITE-ProRule" id="PRU00201"/>
    </source>
</evidence>
<dbReference type="PROSITE" id="PS50252">
    <property type="entry name" value="TBOX_3"/>
    <property type="match status" value="1"/>
</dbReference>
<dbReference type="AlphaFoldDB" id="A0A0N4UMP8"/>
<sequence length="144" mass="16063">MVKTGDKRGSSPLESPLNLASAKRSRFMIDRLLDEENGDEHYQIGNINEGSNNSGTSDRCNNSINKTKTIIKDNDMNLVNVDKADDEDDDGKELEAKIGIIPKTSPLAGNSPNLRDLDCRLEGRELWCKFYELSTEMIITKSGR</sequence>
<dbReference type="SUPFAM" id="SSF49417">
    <property type="entry name" value="p53-like transcription factors"/>
    <property type="match status" value="1"/>
</dbReference>
<dbReference type="Gene3D" id="2.60.40.820">
    <property type="entry name" value="Transcription factor, T-box"/>
    <property type="match status" value="1"/>
</dbReference>
<dbReference type="InterPro" id="IPR036960">
    <property type="entry name" value="T-box_sf"/>
</dbReference>
<dbReference type="GO" id="GO:0003700">
    <property type="term" value="F:DNA-binding transcription factor activity"/>
    <property type="evidence" value="ECO:0007669"/>
    <property type="project" value="InterPro"/>
</dbReference>
<dbReference type="Proteomes" id="UP000038040">
    <property type="component" value="Unplaced"/>
</dbReference>
<comment type="caution">
    <text evidence="5">Lacks conserved residue(s) required for the propagation of feature annotation.</text>
</comment>
<dbReference type="EMBL" id="UYYG01000086">
    <property type="protein sequence ID" value="VDN52898.1"/>
    <property type="molecule type" value="Genomic_DNA"/>
</dbReference>
<keyword evidence="1" id="KW-0805">Transcription regulation</keyword>
<dbReference type="GO" id="GO:0005634">
    <property type="term" value="C:nucleus"/>
    <property type="evidence" value="ECO:0007669"/>
    <property type="project" value="UniProtKB-SubCell"/>
</dbReference>
<dbReference type="Proteomes" id="UP000274756">
    <property type="component" value="Unassembled WGS sequence"/>
</dbReference>
<dbReference type="GO" id="GO:0045893">
    <property type="term" value="P:positive regulation of DNA-templated transcription"/>
    <property type="evidence" value="ECO:0007669"/>
    <property type="project" value="InterPro"/>
</dbReference>
<keyword evidence="9" id="KW-1185">Reference proteome</keyword>
<dbReference type="GO" id="GO:0003677">
    <property type="term" value="F:DNA binding"/>
    <property type="evidence" value="ECO:0007669"/>
    <property type="project" value="UniProtKB-UniRule"/>
</dbReference>
<evidence type="ECO:0000256" key="1">
    <source>
        <dbReference type="ARBA" id="ARBA00023015"/>
    </source>
</evidence>
<reference evidence="10" key="1">
    <citation type="submission" date="2017-02" db="UniProtKB">
        <authorList>
            <consortium name="WormBaseParasite"/>
        </authorList>
    </citation>
    <scope>IDENTIFICATION</scope>
</reference>
<evidence type="ECO:0000313" key="8">
    <source>
        <dbReference type="Proteomes" id="UP000038040"/>
    </source>
</evidence>
<proteinExistence type="predicted"/>
<reference evidence="7 9" key="2">
    <citation type="submission" date="2018-11" db="EMBL/GenBank/DDBJ databases">
        <authorList>
            <consortium name="Pathogen Informatics"/>
        </authorList>
    </citation>
    <scope>NUCLEOTIDE SEQUENCE [LARGE SCALE GENOMIC DNA]</scope>
</reference>
<comment type="subcellular location">
    <subcellularLocation>
        <location evidence="5">Nucleus</location>
    </subcellularLocation>
</comment>
<evidence type="ECO:0000256" key="4">
    <source>
        <dbReference type="ARBA" id="ARBA00023242"/>
    </source>
</evidence>
<dbReference type="InterPro" id="IPR046360">
    <property type="entry name" value="T-box_DNA-bd"/>
</dbReference>
<evidence type="ECO:0000313" key="7">
    <source>
        <dbReference type="EMBL" id="VDN52898.1"/>
    </source>
</evidence>
<evidence type="ECO:0000313" key="10">
    <source>
        <dbReference type="WBParaSite" id="DME_0000913401-mRNA-1"/>
    </source>
</evidence>
<evidence type="ECO:0000256" key="3">
    <source>
        <dbReference type="ARBA" id="ARBA00023163"/>
    </source>
</evidence>